<keyword evidence="6 11" id="KW-1133">Transmembrane helix</keyword>
<evidence type="ECO:0000313" key="13">
    <source>
        <dbReference type="EMBL" id="EKC98603.1"/>
    </source>
</evidence>
<dbReference type="GO" id="GO:0000139">
    <property type="term" value="C:Golgi membrane"/>
    <property type="evidence" value="ECO:0007669"/>
    <property type="project" value="UniProtKB-SubCell"/>
</dbReference>
<evidence type="ECO:0000256" key="9">
    <source>
        <dbReference type="ARBA" id="ARBA00023136"/>
    </source>
</evidence>
<dbReference type="OrthoDB" id="10251371at2759"/>
<dbReference type="InterPro" id="IPR000727">
    <property type="entry name" value="T_SNARE_dom"/>
</dbReference>
<dbReference type="InterPro" id="IPR045242">
    <property type="entry name" value="Syntaxin"/>
</dbReference>
<dbReference type="eggNOG" id="KOG0809">
    <property type="taxonomic scope" value="Eukaryota"/>
</dbReference>
<dbReference type="CDD" id="cd15845">
    <property type="entry name" value="SNARE_syntaxin16"/>
    <property type="match status" value="1"/>
</dbReference>
<dbReference type="AlphaFoldDB" id="K1WAA5"/>
<dbReference type="GO" id="GO:0048278">
    <property type="term" value="P:vesicle docking"/>
    <property type="evidence" value="ECO:0007669"/>
    <property type="project" value="TreeGrafter"/>
</dbReference>
<evidence type="ECO:0000256" key="6">
    <source>
        <dbReference type="ARBA" id="ARBA00022989"/>
    </source>
</evidence>
<feature type="compositionally biased region" description="Gly residues" evidence="10">
    <location>
        <begin position="312"/>
        <end position="325"/>
    </location>
</feature>
<dbReference type="GO" id="GO:0031201">
    <property type="term" value="C:SNARE complex"/>
    <property type="evidence" value="ECO:0007669"/>
    <property type="project" value="TreeGrafter"/>
</dbReference>
<dbReference type="InParanoid" id="K1WAA5"/>
<dbReference type="Proteomes" id="UP000006757">
    <property type="component" value="Unassembled WGS sequence"/>
</dbReference>
<dbReference type="GO" id="GO:0000149">
    <property type="term" value="F:SNARE binding"/>
    <property type="evidence" value="ECO:0007669"/>
    <property type="project" value="TreeGrafter"/>
</dbReference>
<evidence type="ECO:0000256" key="10">
    <source>
        <dbReference type="SAM" id="MobiDB-lite"/>
    </source>
</evidence>
<keyword evidence="14" id="KW-1185">Reference proteome</keyword>
<dbReference type="GO" id="GO:0005484">
    <property type="term" value="F:SNAP receptor activity"/>
    <property type="evidence" value="ECO:0007669"/>
    <property type="project" value="InterPro"/>
</dbReference>
<evidence type="ECO:0000259" key="12">
    <source>
        <dbReference type="PROSITE" id="PS50192"/>
    </source>
</evidence>
<evidence type="ECO:0000256" key="11">
    <source>
        <dbReference type="SAM" id="Phobius"/>
    </source>
</evidence>
<organism evidence="13 14">
    <name type="scientific">Trichosporon asahii var. asahii (strain CBS 8904)</name>
    <name type="common">Yeast</name>
    <dbReference type="NCBI Taxonomy" id="1220162"/>
    <lineage>
        <taxon>Eukaryota</taxon>
        <taxon>Fungi</taxon>
        <taxon>Dikarya</taxon>
        <taxon>Basidiomycota</taxon>
        <taxon>Agaricomycotina</taxon>
        <taxon>Tremellomycetes</taxon>
        <taxon>Trichosporonales</taxon>
        <taxon>Trichosporonaceae</taxon>
        <taxon>Trichosporon</taxon>
    </lineage>
</organism>
<evidence type="ECO:0000256" key="1">
    <source>
        <dbReference type="ARBA" id="ARBA00004409"/>
    </source>
</evidence>
<proteinExistence type="inferred from homology"/>
<dbReference type="PROSITE" id="PS00914">
    <property type="entry name" value="SYNTAXIN"/>
    <property type="match status" value="1"/>
</dbReference>
<dbReference type="PANTHER" id="PTHR19957">
    <property type="entry name" value="SYNTAXIN"/>
    <property type="match status" value="1"/>
</dbReference>
<accession>K1WAA5</accession>
<keyword evidence="3" id="KW-0813">Transport</keyword>
<dbReference type="SMART" id="SM00397">
    <property type="entry name" value="t_SNARE"/>
    <property type="match status" value="1"/>
</dbReference>
<evidence type="ECO:0000256" key="7">
    <source>
        <dbReference type="ARBA" id="ARBA00023034"/>
    </source>
</evidence>
<comment type="caution">
    <text evidence="13">The sequence shown here is derived from an EMBL/GenBank/DDBJ whole genome shotgun (WGS) entry which is preliminary data.</text>
</comment>
<name>K1WAA5_TRIAC</name>
<keyword evidence="8" id="KW-0175">Coiled coil</keyword>
<dbReference type="InterPro" id="IPR006012">
    <property type="entry name" value="Syntaxin/epimorphin_CS"/>
</dbReference>
<evidence type="ECO:0000256" key="4">
    <source>
        <dbReference type="ARBA" id="ARBA00022692"/>
    </source>
</evidence>
<protein>
    <submittedName>
        <fullName evidence="13">t-SNARE</fullName>
    </submittedName>
</protein>
<dbReference type="STRING" id="1220162.K1WAA5"/>
<keyword evidence="5" id="KW-0653">Protein transport</keyword>
<dbReference type="GO" id="GO:0006906">
    <property type="term" value="P:vesicle fusion"/>
    <property type="evidence" value="ECO:0007669"/>
    <property type="project" value="TreeGrafter"/>
</dbReference>
<keyword evidence="4 11" id="KW-0812">Transmembrane</keyword>
<evidence type="ECO:0000256" key="3">
    <source>
        <dbReference type="ARBA" id="ARBA00022448"/>
    </source>
</evidence>
<evidence type="ECO:0000256" key="2">
    <source>
        <dbReference type="ARBA" id="ARBA00009063"/>
    </source>
</evidence>
<dbReference type="HOGENOM" id="CLU_038177_0_0_1"/>
<dbReference type="PANTHER" id="PTHR19957:SF83">
    <property type="entry name" value="SYNTAXIN-16"/>
    <property type="match status" value="1"/>
</dbReference>
<dbReference type="GO" id="GO:0006886">
    <property type="term" value="P:intracellular protein transport"/>
    <property type="evidence" value="ECO:0007669"/>
    <property type="project" value="InterPro"/>
</dbReference>
<gene>
    <name evidence="13" type="ORF">A1Q2_07095</name>
</gene>
<dbReference type="InterPro" id="IPR010989">
    <property type="entry name" value="SNARE"/>
</dbReference>
<dbReference type="Pfam" id="PF05739">
    <property type="entry name" value="SNARE"/>
    <property type="match status" value="1"/>
</dbReference>
<reference evidence="13 14" key="1">
    <citation type="journal article" date="2012" name="Eukaryot. Cell">
        <title>Genome sequence of the Trichosporon asahii environmental strain CBS 8904.</title>
        <authorList>
            <person name="Yang R.Y."/>
            <person name="Li H.T."/>
            <person name="Zhu H."/>
            <person name="Zhou G.P."/>
            <person name="Wang M."/>
            <person name="Wang L."/>
        </authorList>
    </citation>
    <scope>NUCLEOTIDE SEQUENCE [LARGE SCALE GENOMIC DNA]</scope>
    <source>
        <strain evidence="13 14">CBS 8904</strain>
    </source>
</reference>
<sequence length="361" mass="39270">MPFIREKDNQPITRNRTLFFLSVRDTSTFGSRRQAGPSYGADVAEDDERGGLLREHRVDFSQGLPPKCDEVEDILNRVKGKVAALDKLHAKHVLPGFNDRSAEEREIEKATTEITRQEFRKASNLIGTITPEAGAARVERLTAKNVQRGLAQKVQEASGQFRKKQRVYMQRHQIKNKDLLAASGAISLRGNEGLESLAEDEAAVQLQSTEYAPSVDIQQRTNEITQIATSITELADLFRDLSGLIVQQGTVLDSVEYNVQQTARQMDDAVEELKVAKRYQSNTGKRKCILLLILIIVGLILVLIYKPRRSGGSAGGGGNTGVGEGGKVEKPGNDGNIPQPTQGSAVGGIGGADMGIIDGPV</sequence>
<dbReference type="SUPFAM" id="SSF47661">
    <property type="entry name" value="t-snare proteins"/>
    <property type="match status" value="1"/>
</dbReference>
<feature type="region of interest" description="Disordered" evidence="10">
    <location>
        <begin position="311"/>
        <end position="351"/>
    </location>
</feature>
<dbReference type="EMBL" id="AMBO01000386">
    <property type="protein sequence ID" value="EKC98603.1"/>
    <property type="molecule type" value="Genomic_DNA"/>
</dbReference>
<evidence type="ECO:0000256" key="5">
    <source>
        <dbReference type="ARBA" id="ARBA00022927"/>
    </source>
</evidence>
<keyword evidence="9 11" id="KW-0472">Membrane</keyword>
<evidence type="ECO:0000256" key="8">
    <source>
        <dbReference type="ARBA" id="ARBA00023054"/>
    </source>
</evidence>
<keyword evidence="7" id="KW-0333">Golgi apparatus</keyword>
<comment type="similarity">
    <text evidence="2">Belongs to the syntaxin family.</text>
</comment>
<dbReference type="OMA" id="VEWNVME"/>
<comment type="subcellular location">
    <subcellularLocation>
        <location evidence="1">Golgi apparatus membrane</location>
        <topology evidence="1">Single-pass type IV membrane protein</topology>
    </subcellularLocation>
</comment>
<evidence type="ECO:0000313" key="14">
    <source>
        <dbReference type="Proteomes" id="UP000006757"/>
    </source>
</evidence>
<dbReference type="PROSITE" id="PS50192">
    <property type="entry name" value="T_SNARE"/>
    <property type="match status" value="1"/>
</dbReference>
<dbReference type="FunCoup" id="K1WAA5">
    <property type="interactions" value="349"/>
</dbReference>
<feature type="transmembrane region" description="Helical" evidence="11">
    <location>
        <begin position="288"/>
        <end position="305"/>
    </location>
</feature>
<dbReference type="Gene3D" id="1.20.58.70">
    <property type="match status" value="1"/>
</dbReference>
<feature type="domain" description="T-SNARE coiled-coil homology" evidence="12">
    <location>
        <begin position="214"/>
        <end position="276"/>
    </location>
</feature>